<gene>
    <name evidence="3" type="ORF">BMONG18_1034</name>
</gene>
<feature type="region of interest" description="Disordered" evidence="1">
    <location>
        <begin position="1"/>
        <end position="23"/>
    </location>
</feature>
<keyword evidence="3" id="KW-0489">Methyltransferase</keyword>
<dbReference type="SUPFAM" id="SSF53335">
    <property type="entry name" value="S-adenosyl-L-methionine-dependent methyltransferases"/>
    <property type="match status" value="1"/>
</dbReference>
<dbReference type="AlphaFoldDB" id="A0A423UDF6"/>
<dbReference type="InterPro" id="IPR029063">
    <property type="entry name" value="SAM-dependent_MTases_sf"/>
</dbReference>
<dbReference type="PANTHER" id="PTHR42912">
    <property type="entry name" value="METHYLTRANSFERASE"/>
    <property type="match status" value="1"/>
</dbReference>
<accession>A0A423UDF6</accession>
<dbReference type="InterPro" id="IPR013216">
    <property type="entry name" value="Methyltransf_11"/>
</dbReference>
<dbReference type="GO" id="GO:0008757">
    <property type="term" value="F:S-adenosylmethionine-dependent methyltransferase activity"/>
    <property type="evidence" value="ECO:0007669"/>
    <property type="project" value="InterPro"/>
</dbReference>
<reference evidence="3 4" key="1">
    <citation type="submission" date="2018-07" db="EMBL/GenBank/DDBJ databases">
        <title>The role of parmesan cheese in vectoring bovine microbiota.</title>
        <authorList>
            <person name="Lugli G.A."/>
            <person name="Milani C."/>
        </authorList>
    </citation>
    <scope>NUCLEOTIDE SEQUENCE [LARGE SCALE GENOMIC DNA]</scope>
    <source>
        <strain evidence="3 4">BMONG18</strain>
    </source>
</reference>
<keyword evidence="3" id="KW-0808">Transferase</keyword>
<dbReference type="Pfam" id="PF08241">
    <property type="entry name" value="Methyltransf_11"/>
    <property type="match status" value="1"/>
</dbReference>
<evidence type="ECO:0000259" key="2">
    <source>
        <dbReference type="Pfam" id="PF08241"/>
    </source>
</evidence>
<dbReference type="GO" id="GO:0032259">
    <property type="term" value="P:methylation"/>
    <property type="evidence" value="ECO:0007669"/>
    <property type="project" value="UniProtKB-KW"/>
</dbReference>
<protein>
    <submittedName>
        <fullName evidence="3">Methyltransferase</fullName>
    </submittedName>
</protein>
<evidence type="ECO:0000313" key="4">
    <source>
        <dbReference type="Proteomes" id="UP000285266"/>
    </source>
</evidence>
<dbReference type="CDD" id="cd02440">
    <property type="entry name" value="AdoMet_MTases"/>
    <property type="match status" value="1"/>
</dbReference>
<dbReference type="PANTHER" id="PTHR42912:SF95">
    <property type="entry name" value="METHYLTRANSFERASE TYPE 11 DOMAIN-CONTAINING PROTEIN"/>
    <property type="match status" value="1"/>
</dbReference>
<name>A0A423UDF6_9BIFI</name>
<dbReference type="InterPro" id="IPR050508">
    <property type="entry name" value="Methyltransf_Superfamily"/>
</dbReference>
<evidence type="ECO:0000313" key="3">
    <source>
        <dbReference type="EMBL" id="ROT86744.1"/>
    </source>
</evidence>
<evidence type="ECO:0000256" key="1">
    <source>
        <dbReference type="SAM" id="MobiDB-lite"/>
    </source>
</evidence>
<dbReference type="RefSeq" id="WP_184937053.1">
    <property type="nucleotide sequence ID" value="NZ_QRAJ01000005.1"/>
</dbReference>
<comment type="caution">
    <text evidence="3">The sequence shown here is derived from an EMBL/GenBank/DDBJ whole genome shotgun (WGS) entry which is preliminary data.</text>
</comment>
<sequence>MTTTEHHHAEHRAAERHATDKRTIAREDLPLADRDAAHLPGHWLLARLGKKVLRPGGLELTLAMLDHAHIAGRDVVEFAPGLGRTAAEILRIGPSSYTGVDRSPEAVRIVSDLVGQAQLPKGGRCVQADASDTGLPDASCDVVVGEAMLTMQTDRHKRAIASEAFRILRPGGCYAVHELGLTPEDIPVRDKVVIQRELARSIKVNARPLSTSEWSEVLGTVGFDVDWSDSAPMALLKIRRNIADEGWSGVFTIARNLIRDPEARGRVLAMRKVFMTYERNLRAWRWWRASRWNRWIGSYCVGQQPCQGECNERGNDE</sequence>
<feature type="domain" description="Methyltransferase type 11" evidence="2">
    <location>
        <begin position="77"/>
        <end position="175"/>
    </location>
</feature>
<dbReference type="EMBL" id="QRAJ01000005">
    <property type="protein sequence ID" value="ROT86744.1"/>
    <property type="molecule type" value="Genomic_DNA"/>
</dbReference>
<proteinExistence type="predicted"/>
<dbReference type="Proteomes" id="UP000285266">
    <property type="component" value="Unassembled WGS sequence"/>
</dbReference>
<dbReference type="Gene3D" id="3.40.50.150">
    <property type="entry name" value="Vaccinia Virus protein VP39"/>
    <property type="match status" value="1"/>
</dbReference>
<organism evidence="3 4">
    <name type="scientific">Bifidobacterium mongoliense</name>
    <dbReference type="NCBI Taxonomy" id="518643"/>
    <lineage>
        <taxon>Bacteria</taxon>
        <taxon>Bacillati</taxon>
        <taxon>Actinomycetota</taxon>
        <taxon>Actinomycetes</taxon>
        <taxon>Bifidobacteriales</taxon>
        <taxon>Bifidobacteriaceae</taxon>
        <taxon>Bifidobacterium</taxon>
    </lineage>
</organism>